<sequence>MARALQKPELRPGALRELNEALHELHLLAGWPSSPEMARLPATYSKSAIHAAFRRPDLPALELVRQLAHQLAGLAGRNPEEVVSRFHELWVSAAREHAVVRGGEEQPLEATPGGAPPGAWEPHGWDGSWVLLSRRGSPQDDSDAVTATSGRDGAVWLDIAELAIAAVLLSLFPVKTKAYEFLHSAKLPEEIYVGGAPEAIGYWVGIVEHVRSESSLEGLRELIKSAEAVCGGGPRELRILLGALGEGFQPCSSIVDAQESGLQV</sequence>
<name>A0A2K8PD98_STRLA</name>
<dbReference type="AlphaFoldDB" id="A0A2K8PD98"/>
<gene>
    <name evidence="1" type="ORF">SLAV_14225</name>
</gene>
<evidence type="ECO:0000313" key="1">
    <source>
        <dbReference type="EMBL" id="ATZ24701.1"/>
    </source>
</evidence>
<dbReference type="KEGG" id="slx:SLAV_14225"/>
<protein>
    <submittedName>
        <fullName evidence="1">Uncharacterized protein</fullName>
    </submittedName>
</protein>
<dbReference type="Proteomes" id="UP000231791">
    <property type="component" value="Chromosome"/>
</dbReference>
<evidence type="ECO:0000313" key="2">
    <source>
        <dbReference type="Proteomes" id="UP000231791"/>
    </source>
</evidence>
<reference evidence="1 2" key="1">
    <citation type="submission" date="2017-11" db="EMBL/GenBank/DDBJ databases">
        <title>Complete genome sequence of Streptomyces lavendulae subsp. lavendulae CCM 3239 (formerly 'Streptomyces aureofaciens CCM 3239'), the producer of the angucycline-type antibiotic auricin.</title>
        <authorList>
            <person name="Busche T."/>
            <person name="Novakova R."/>
            <person name="Al'Dilaimi A."/>
            <person name="Homerova D."/>
            <person name="Feckova L."/>
            <person name="Rezuchova B."/>
            <person name="Mingyar E."/>
            <person name="Csolleiova D."/>
            <person name="Bekeova C."/>
            <person name="Winkler A."/>
            <person name="Sevcikova B."/>
            <person name="Kalinowski J."/>
            <person name="Kormanec J."/>
            <person name="Ruckert C."/>
        </authorList>
    </citation>
    <scope>NUCLEOTIDE SEQUENCE [LARGE SCALE GENOMIC DNA]</scope>
    <source>
        <strain evidence="1 2">CCM 3239</strain>
    </source>
</reference>
<accession>A0A2K8PD98</accession>
<proteinExistence type="predicted"/>
<organism evidence="1 2">
    <name type="scientific">Streptomyces lavendulae subsp. lavendulae</name>
    <dbReference type="NCBI Taxonomy" id="58340"/>
    <lineage>
        <taxon>Bacteria</taxon>
        <taxon>Bacillati</taxon>
        <taxon>Actinomycetota</taxon>
        <taxon>Actinomycetes</taxon>
        <taxon>Kitasatosporales</taxon>
        <taxon>Streptomycetaceae</taxon>
        <taxon>Streptomyces</taxon>
    </lineage>
</organism>
<keyword evidence="2" id="KW-1185">Reference proteome</keyword>
<dbReference type="EMBL" id="CP024985">
    <property type="protein sequence ID" value="ATZ24701.1"/>
    <property type="molecule type" value="Genomic_DNA"/>
</dbReference>